<comment type="function">
    <text evidence="6">The RuvA-RuvB-RuvC complex processes Holliday junction (HJ) DNA during genetic recombination and DNA repair, while the RuvA-RuvB complex plays an important role in the rescue of blocked DNA replication forks via replication fork reversal (RFR). RuvA specifically binds to HJ cruciform DNA, conferring on it an open structure. The RuvB hexamer acts as an ATP-dependent pump, pulling dsDNA into and through the RuvAB complex. HJ branch migration allows RuvC to scan DNA until it finds its consensus sequence, where it cleaves and resolves the cruciform DNA.</text>
</comment>
<evidence type="ECO:0000256" key="1">
    <source>
        <dbReference type="ARBA" id="ARBA00022490"/>
    </source>
</evidence>
<sequence>MYAYLEGRITEQNPACVTVDCGGVGYEVNISLHTYTKIKDKERARLWIYQAVREDALTLFGFADKTEKELFLQLISVSGVGANTARVILSTLSPETTVKAILDGDAKRIQSVKGIGLKTAQRLIVDLRDKVGKIGIEATGDGPFLPALSEERQEAVAALVTLGFAKAAVEKIVDALLAKAPDMKTEDIIKQSLRML</sequence>
<dbReference type="InterPro" id="IPR003583">
    <property type="entry name" value="Hlx-hairpin-Hlx_DNA-bd_motif"/>
</dbReference>
<keyword evidence="1 6" id="KW-0963">Cytoplasm</keyword>
<dbReference type="SMART" id="SM00278">
    <property type="entry name" value="HhH1"/>
    <property type="match status" value="2"/>
</dbReference>
<dbReference type="GO" id="GO:0009378">
    <property type="term" value="F:four-way junction helicase activity"/>
    <property type="evidence" value="ECO:0007669"/>
    <property type="project" value="InterPro"/>
</dbReference>
<dbReference type="GO" id="GO:0005737">
    <property type="term" value="C:cytoplasm"/>
    <property type="evidence" value="ECO:0007669"/>
    <property type="project" value="UniProtKB-SubCell"/>
</dbReference>
<dbReference type="GO" id="GO:0005524">
    <property type="term" value="F:ATP binding"/>
    <property type="evidence" value="ECO:0007669"/>
    <property type="project" value="InterPro"/>
</dbReference>
<gene>
    <name evidence="6 8" type="primary">ruvA</name>
    <name evidence="8" type="ORF">IAB08_05450</name>
</gene>
<keyword evidence="5 6" id="KW-0234">DNA repair</keyword>
<name>A0A9D9DTK6_9BACT</name>
<dbReference type="Proteomes" id="UP000823612">
    <property type="component" value="Unassembled WGS sequence"/>
</dbReference>
<reference evidence="8" key="2">
    <citation type="journal article" date="2021" name="PeerJ">
        <title>Extensive microbial diversity within the chicken gut microbiome revealed by metagenomics and culture.</title>
        <authorList>
            <person name="Gilroy R."/>
            <person name="Ravi A."/>
            <person name="Getino M."/>
            <person name="Pursley I."/>
            <person name="Horton D.L."/>
            <person name="Alikhan N.F."/>
            <person name="Baker D."/>
            <person name="Gharbi K."/>
            <person name="Hall N."/>
            <person name="Watson M."/>
            <person name="Adriaenssens E.M."/>
            <person name="Foster-Nyarko E."/>
            <person name="Jarju S."/>
            <person name="Secka A."/>
            <person name="Antonio M."/>
            <person name="Oren A."/>
            <person name="Chaudhuri R.R."/>
            <person name="La Ragione R."/>
            <person name="Hildebrand F."/>
            <person name="Pallen M.J."/>
        </authorList>
    </citation>
    <scope>NUCLEOTIDE SEQUENCE</scope>
    <source>
        <strain evidence="8">2889</strain>
    </source>
</reference>
<dbReference type="InterPro" id="IPR036267">
    <property type="entry name" value="RuvA_C_sf"/>
</dbReference>
<proteinExistence type="inferred from homology"/>
<evidence type="ECO:0000259" key="7">
    <source>
        <dbReference type="SMART" id="SM00278"/>
    </source>
</evidence>
<dbReference type="InterPro" id="IPR011114">
    <property type="entry name" value="RuvA_C"/>
</dbReference>
<dbReference type="CDD" id="cd14332">
    <property type="entry name" value="UBA_RuvA_C"/>
    <property type="match status" value="1"/>
</dbReference>
<accession>A0A9D9DTK6</accession>
<feature type="domain" description="Helix-hairpin-helix DNA-binding motif class 1" evidence="7">
    <location>
        <begin position="107"/>
        <end position="126"/>
    </location>
</feature>
<dbReference type="InterPro" id="IPR000085">
    <property type="entry name" value="RuvA"/>
</dbReference>
<dbReference type="EMBL" id="JADIMZ010000085">
    <property type="protein sequence ID" value="MBO8432720.1"/>
    <property type="molecule type" value="Genomic_DNA"/>
</dbReference>
<dbReference type="GO" id="GO:0000400">
    <property type="term" value="F:four-way junction DNA binding"/>
    <property type="evidence" value="ECO:0007669"/>
    <property type="project" value="UniProtKB-UniRule"/>
</dbReference>
<keyword evidence="3 6" id="KW-0238">DNA-binding</keyword>
<feature type="region of interest" description="Domain III" evidence="6">
    <location>
        <begin position="149"/>
        <end position="196"/>
    </location>
</feature>
<dbReference type="InterPro" id="IPR010994">
    <property type="entry name" value="RuvA_2-like"/>
</dbReference>
<dbReference type="GO" id="GO:0006281">
    <property type="term" value="P:DNA repair"/>
    <property type="evidence" value="ECO:0007669"/>
    <property type="project" value="UniProtKB-UniRule"/>
</dbReference>
<dbReference type="Gene3D" id="2.40.50.140">
    <property type="entry name" value="Nucleic acid-binding proteins"/>
    <property type="match status" value="1"/>
</dbReference>
<evidence type="ECO:0000256" key="5">
    <source>
        <dbReference type="ARBA" id="ARBA00023204"/>
    </source>
</evidence>
<comment type="domain">
    <text evidence="6">Has three domains with a flexible linker between the domains II and III and assumes an 'L' shape. Domain III is highly mobile and contacts RuvB.</text>
</comment>
<dbReference type="HAMAP" id="MF_00031">
    <property type="entry name" value="DNA_HJ_migration_RuvA"/>
    <property type="match status" value="1"/>
</dbReference>
<dbReference type="Gene3D" id="1.10.8.10">
    <property type="entry name" value="DNA helicase RuvA subunit, C-terminal domain"/>
    <property type="match status" value="1"/>
</dbReference>
<keyword evidence="4 6" id="KW-0233">DNA recombination</keyword>
<comment type="similarity">
    <text evidence="6">Belongs to the RuvA family.</text>
</comment>
<dbReference type="GO" id="GO:0006310">
    <property type="term" value="P:DNA recombination"/>
    <property type="evidence" value="ECO:0007669"/>
    <property type="project" value="UniProtKB-UniRule"/>
</dbReference>
<evidence type="ECO:0000256" key="3">
    <source>
        <dbReference type="ARBA" id="ARBA00023125"/>
    </source>
</evidence>
<evidence type="ECO:0000256" key="2">
    <source>
        <dbReference type="ARBA" id="ARBA00022763"/>
    </source>
</evidence>
<dbReference type="Gene3D" id="1.10.150.20">
    <property type="entry name" value="5' to 3' exonuclease, C-terminal subdomain"/>
    <property type="match status" value="1"/>
</dbReference>
<dbReference type="SUPFAM" id="SSF50249">
    <property type="entry name" value="Nucleic acid-binding proteins"/>
    <property type="match status" value="1"/>
</dbReference>
<comment type="caution">
    <text evidence="6">Lacks conserved residue(s) required for the propagation of feature annotation.</text>
</comment>
<comment type="caution">
    <text evidence="8">The sequence shown here is derived from an EMBL/GenBank/DDBJ whole genome shotgun (WGS) entry which is preliminary data.</text>
</comment>
<comment type="subunit">
    <text evidence="6">Homotetramer. Forms an RuvA(8)-RuvB(12)-Holliday junction (HJ) complex. HJ DNA is sandwiched between 2 RuvA tetramers; dsDNA enters through RuvA and exits via RuvB. An RuvB hexamer assembles on each DNA strand where it exits the tetramer. Each RuvB hexamer is contacted by two RuvA subunits (via domain III) on 2 adjacent RuvB subunits; this complex drives branch migration. In the full resolvosome a probable DNA-RuvA(4)-RuvB(12)-RuvC(2) complex forms which resolves the HJ.</text>
</comment>
<dbReference type="SUPFAM" id="SSF46929">
    <property type="entry name" value="DNA helicase RuvA subunit, C-terminal domain"/>
    <property type="match status" value="1"/>
</dbReference>
<dbReference type="NCBIfam" id="TIGR00084">
    <property type="entry name" value="ruvA"/>
    <property type="match status" value="1"/>
</dbReference>
<dbReference type="GO" id="GO:0009379">
    <property type="term" value="C:Holliday junction helicase complex"/>
    <property type="evidence" value="ECO:0007669"/>
    <property type="project" value="InterPro"/>
</dbReference>
<dbReference type="AlphaFoldDB" id="A0A9D9DTK6"/>
<evidence type="ECO:0000313" key="9">
    <source>
        <dbReference type="Proteomes" id="UP000823612"/>
    </source>
</evidence>
<dbReference type="GO" id="GO:0048476">
    <property type="term" value="C:Holliday junction resolvase complex"/>
    <property type="evidence" value="ECO:0007669"/>
    <property type="project" value="UniProtKB-UniRule"/>
</dbReference>
<organism evidence="8 9">
    <name type="scientific">Candidatus Pullibacteroides excrementavium</name>
    <dbReference type="NCBI Taxonomy" id="2840905"/>
    <lineage>
        <taxon>Bacteria</taxon>
        <taxon>Pseudomonadati</taxon>
        <taxon>Bacteroidota</taxon>
        <taxon>Bacteroidia</taxon>
        <taxon>Bacteroidales</taxon>
        <taxon>Candidatus Pullibacteroides</taxon>
    </lineage>
</organism>
<evidence type="ECO:0000256" key="6">
    <source>
        <dbReference type="HAMAP-Rule" id="MF_00031"/>
    </source>
</evidence>
<evidence type="ECO:0000313" key="8">
    <source>
        <dbReference type="EMBL" id="MBO8432720.1"/>
    </source>
</evidence>
<dbReference type="InterPro" id="IPR012340">
    <property type="entry name" value="NA-bd_OB-fold"/>
</dbReference>
<evidence type="ECO:0000256" key="4">
    <source>
        <dbReference type="ARBA" id="ARBA00023172"/>
    </source>
</evidence>
<dbReference type="Pfam" id="PF14520">
    <property type="entry name" value="HHH_5"/>
    <property type="match status" value="1"/>
</dbReference>
<keyword evidence="2 6" id="KW-0227">DNA damage</keyword>
<protein>
    <recommendedName>
        <fullName evidence="6">Holliday junction branch migration complex subunit RuvA</fullName>
    </recommendedName>
</protein>
<dbReference type="Pfam" id="PF07499">
    <property type="entry name" value="RuvA_C"/>
    <property type="match status" value="1"/>
</dbReference>
<feature type="domain" description="Helix-hairpin-helix DNA-binding motif class 1" evidence="7">
    <location>
        <begin position="72"/>
        <end position="91"/>
    </location>
</feature>
<comment type="subcellular location">
    <subcellularLocation>
        <location evidence="6">Cytoplasm</location>
    </subcellularLocation>
</comment>
<dbReference type="SUPFAM" id="SSF47781">
    <property type="entry name" value="RuvA domain 2-like"/>
    <property type="match status" value="1"/>
</dbReference>
<reference evidence="8" key="1">
    <citation type="submission" date="2020-10" db="EMBL/GenBank/DDBJ databases">
        <authorList>
            <person name="Gilroy R."/>
        </authorList>
    </citation>
    <scope>NUCLEOTIDE SEQUENCE</scope>
    <source>
        <strain evidence="8">2889</strain>
    </source>
</reference>
<dbReference type="Pfam" id="PF01330">
    <property type="entry name" value="RuvA_N"/>
    <property type="match status" value="1"/>
</dbReference>
<dbReference type="InterPro" id="IPR013849">
    <property type="entry name" value="DNA_helicase_Holl-junc_RuvA_I"/>
</dbReference>